<reference evidence="2 3" key="1">
    <citation type="submission" date="2019-08" db="EMBL/GenBank/DDBJ databases">
        <authorList>
            <person name="Peeters C."/>
        </authorList>
    </citation>
    <scope>NUCLEOTIDE SEQUENCE [LARGE SCALE GENOMIC DNA]</scope>
    <source>
        <strain evidence="2 3">LMG 31110</strain>
    </source>
</reference>
<keyword evidence="1" id="KW-0812">Transmembrane</keyword>
<keyword evidence="1" id="KW-1133">Transmembrane helix</keyword>
<evidence type="ECO:0000256" key="1">
    <source>
        <dbReference type="SAM" id="Phobius"/>
    </source>
</evidence>
<dbReference type="EMBL" id="CABPSJ010000008">
    <property type="protein sequence ID" value="VVE50202.1"/>
    <property type="molecule type" value="Genomic_DNA"/>
</dbReference>
<protein>
    <submittedName>
        <fullName evidence="2">Uncharacterized protein</fullName>
    </submittedName>
</protein>
<evidence type="ECO:0000313" key="3">
    <source>
        <dbReference type="Proteomes" id="UP000337189"/>
    </source>
</evidence>
<proteinExistence type="predicted"/>
<organism evidence="2 3">
    <name type="scientific">Pandoraea communis</name>
    <dbReference type="NCBI Taxonomy" id="2508297"/>
    <lineage>
        <taxon>Bacteria</taxon>
        <taxon>Pseudomonadati</taxon>
        <taxon>Pseudomonadota</taxon>
        <taxon>Betaproteobacteria</taxon>
        <taxon>Burkholderiales</taxon>
        <taxon>Burkholderiaceae</taxon>
        <taxon>Pandoraea</taxon>
    </lineage>
</organism>
<sequence>MKVLMKKREAVVGVKVGVAWAFWFALALPIVGLIAFVRRRLYMQALLVVGYIAAQTYLRVGSSMWMGFVDVIPAESSYVSKDSYMVSLLLWCAYGLYLGRYALWGHKITARTLSRRGYVCPVPEHADLAKAAWSIGEGRHADTGNERSKIRGSSGAR</sequence>
<dbReference type="OrthoDB" id="8945286at2"/>
<feature type="transmembrane region" description="Helical" evidence="1">
    <location>
        <begin position="20"/>
        <end position="38"/>
    </location>
</feature>
<evidence type="ECO:0000313" key="2">
    <source>
        <dbReference type="EMBL" id="VVE50202.1"/>
    </source>
</evidence>
<name>A0A5E4YNV6_9BURK</name>
<dbReference type="AlphaFoldDB" id="A0A5E4YNV6"/>
<dbReference type="RefSeq" id="WP_150691533.1">
    <property type="nucleotide sequence ID" value="NZ_CABPSJ010000008.1"/>
</dbReference>
<accession>A0A5E4YNV6</accession>
<feature type="transmembrane region" description="Helical" evidence="1">
    <location>
        <begin position="88"/>
        <end position="106"/>
    </location>
</feature>
<gene>
    <name evidence="2" type="ORF">PCO31110_04699</name>
</gene>
<dbReference type="Proteomes" id="UP000337189">
    <property type="component" value="Unassembled WGS sequence"/>
</dbReference>
<feature type="transmembrane region" description="Helical" evidence="1">
    <location>
        <begin position="45"/>
        <end position="68"/>
    </location>
</feature>
<keyword evidence="1" id="KW-0472">Membrane</keyword>